<dbReference type="SUPFAM" id="SSF50249">
    <property type="entry name" value="Nucleic acid-binding proteins"/>
    <property type="match status" value="1"/>
</dbReference>
<keyword evidence="3" id="KW-0234">DNA repair</keyword>
<dbReference type="Pfam" id="PF00634">
    <property type="entry name" value="BRCA2"/>
    <property type="match status" value="1"/>
</dbReference>
<dbReference type="Pfam" id="PF09103">
    <property type="entry name" value="BRCA-2_OB1"/>
    <property type="match status" value="1"/>
</dbReference>
<proteinExistence type="predicted"/>
<feature type="compositionally biased region" description="Polar residues" evidence="4">
    <location>
        <begin position="139"/>
        <end position="150"/>
    </location>
</feature>
<evidence type="ECO:0000256" key="1">
    <source>
        <dbReference type="ARBA" id="ARBA00022737"/>
    </source>
</evidence>
<sequence>LFELPIELEYWRDSNVLQCHSSFPLTGPDPFNVDDEFQSKICSYQSTAGTANAAGTTNTGFTTATNRQINISTRSLKKARLLFQDHTDESLAPPSNAEQAIDGSEKIASFFTTASNKAIPISLNSLLKVNEFLLHPESPNWTEPPSSTAPTKFEEPQKVPKKDQMTMPCNENPAKPSDQLKAYLDRSRSDQARFLYDLDVNNVPCRSTNFSQCFLKLPKYPRDCVTMLPDQVFNTFAVVQALKCNATINGGLLDQNWVTLQLRIEFERACALFRFLRVNYEHQNLNHLHAFFHRIFSLDYFVCRMTYRYFKDISGKNRSCLRRIYECDDSSCKPMVLYVSDIFYKCTNSDEALWLEFCDGWYFGEFKVDHHISSLYVGPSDGIDPKPLFCNITHESVAFKKFPLRKGSESSTAYFKLGYNAVAIAPWDCKLGFSNISIFSLNREISSFDINGGLVPVINNLVLPVKIQPFLFIRKSISSPKTPVPNNSSFLITFEQENDLLARLMAILDSSSISSDEANSIMEMYVSSSSPFCLLISYSAAVGNAPKWIIIRLWKTNPDDLNYLLPINSVFSIFQKSRLPEAHFNLFKDEFLEYISNAVYITLFPCVFVKHLASNLTPNATLTDELKNQSVVLTSLHELKEFYLYLDSNSLSVYLLLVMIKKPILQSVFIDGFEIFHSKPIEANIKTNVDAPLSLSNLIFINHDPKYNLYIFESTSLVCSMMTKDAVSTAVLERLRYFLILLNLGHPIGKLVF</sequence>
<dbReference type="RefSeq" id="XP_013238352.1">
    <property type="nucleotide sequence ID" value="XM_013382898.1"/>
</dbReference>
<dbReference type="InterPro" id="IPR012340">
    <property type="entry name" value="NA-bd_OB-fold"/>
</dbReference>
<protein>
    <recommendedName>
        <fullName evidence="5">BRCA2 OB1 domain-containing protein</fullName>
    </recommendedName>
</protein>
<dbReference type="AlphaFoldDB" id="A0A098VW28"/>
<dbReference type="InterPro" id="IPR015525">
    <property type="entry name" value="BRCA2"/>
</dbReference>
<gene>
    <name evidence="6" type="ORF">DI09_248p10</name>
</gene>
<keyword evidence="2" id="KW-0227">DNA damage</keyword>
<dbReference type="PANTHER" id="PTHR11289:SF0">
    <property type="entry name" value="BREAST CANCER TYPE 2 SUSCEPTIBILITY PROTEIN"/>
    <property type="match status" value="1"/>
</dbReference>
<evidence type="ECO:0000256" key="2">
    <source>
        <dbReference type="ARBA" id="ARBA00022763"/>
    </source>
</evidence>
<evidence type="ECO:0000256" key="4">
    <source>
        <dbReference type="SAM" id="MobiDB-lite"/>
    </source>
</evidence>
<feature type="domain" description="BRCA2 OB1" evidence="5">
    <location>
        <begin position="319"/>
        <end position="434"/>
    </location>
</feature>
<dbReference type="Proteomes" id="UP000029725">
    <property type="component" value="Unassembled WGS sequence"/>
</dbReference>
<feature type="compositionally biased region" description="Basic and acidic residues" evidence="4">
    <location>
        <begin position="152"/>
        <end position="164"/>
    </location>
</feature>
<dbReference type="InterPro" id="IPR015187">
    <property type="entry name" value="BRCA2_OB_1"/>
</dbReference>
<keyword evidence="7" id="KW-1185">Reference proteome</keyword>
<dbReference type="GeneID" id="25259198"/>
<dbReference type="OrthoDB" id="21095at2759"/>
<dbReference type="HOGENOM" id="CLU_369631_0_0_1"/>
<dbReference type="Gene3D" id="2.40.50.140">
    <property type="entry name" value="Nucleic acid-binding proteins"/>
    <property type="match status" value="1"/>
</dbReference>
<dbReference type="PANTHER" id="PTHR11289">
    <property type="entry name" value="BREAST CANCER TYPE 2 SUSCEPTIBILITY PROTEIN BRCA2"/>
    <property type="match status" value="1"/>
</dbReference>
<dbReference type="EMBL" id="JMKJ01000164">
    <property type="protein sequence ID" value="KGG51916.1"/>
    <property type="molecule type" value="Genomic_DNA"/>
</dbReference>
<reference evidence="6 7" key="1">
    <citation type="submission" date="2014-04" db="EMBL/GenBank/DDBJ databases">
        <title>A new species of microsporidia sheds light on the evolution of extreme parasitism.</title>
        <authorList>
            <person name="Haag K.L."/>
            <person name="James T.Y."/>
            <person name="Larsson R."/>
            <person name="Schaer T.M."/>
            <person name="Refardt D."/>
            <person name="Pombert J.-F."/>
            <person name="Ebert D."/>
        </authorList>
    </citation>
    <scope>NUCLEOTIDE SEQUENCE [LARGE SCALE GENOMIC DNA]</scope>
    <source>
        <strain evidence="6 7">UGP3</strain>
        <tissue evidence="6">Spores</tissue>
    </source>
</reference>
<feature type="region of interest" description="Disordered" evidence="4">
    <location>
        <begin position="138"/>
        <end position="179"/>
    </location>
</feature>
<dbReference type="InterPro" id="IPR002093">
    <property type="entry name" value="BRCA2_repeat"/>
</dbReference>
<organism evidence="6 7">
    <name type="scientific">Mitosporidium daphniae</name>
    <dbReference type="NCBI Taxonomy" id="1485682"/>
    <lineage>
        <taxon>Eukaryota</taxon>
        <taxon>Fungi</taxon>
        <taxon>Fungi incertae sedis</taxon>
        <taxon>Microsporidia</taxon>
        <taxon>Mitosporidium</taxon>
    </lineage>
</organism>
<evidence type="ECO:0000259" key="5">
    <source>
        <dbReference type="Pfam" id="PF09103"/>
    </source>
</evidence>
<name>A0A098VW28_9MICR</name>
<evidence type="ECO:0000313" key="6">
    <source>
        <dbReference type="EMBL" id="KGG51916.1"/>
    </source>
</evidence>
<dbReference type="VEuPathDB" id="MicrosporidiaDB:DI09_248p10"/>
<evidence type="ECO:0000313" key="7">
    <source>
        <dbReference type="Proteomes" id="UP000029725"/>
    </source>
</evidence>
<feature type="non-terminal residue" evidence="6">
    <location>
        <position position="1"/>
    </location>
</feature>
<comment type="caution">
    <text evidence="6">The sequence shown here is derived from an EMBL/GenBank/DDBJ whole genome shotgun (WGS) entry which is preliminary data.</text>
</comment>
<keyword evidence="1" id="KW-0677">Repeat</keyword>
<dbReference type="GO" id="GO:0000724">
    <property type="term" value="P:double-strand break repair via homologous recombination"/>
    <property type="evidence" value="ECO:0007669"/>
    <property type="project" value="InterPro"/>
</dbReference>
<dbReference type="GO" id="GO:0006355">
    <property type="term" value="P:regulation of DNA-templated transcription"/>
    <property type="evidence" value="ECO:0007669"/>
    <property type="project" value="TreeGrafter"/>
</dbReference>
<evidence type="ECO:0000256" key="3">
    <source>
        <dbReference type="ARBA" id="ARBA00023204"/>
    </source>
</evidence>
<accession>A0A098VW28</accession>
<dbReference type="PROSITE" id="PS50138">
    <property type="entry name" value="BRCA2_REPEAT"/>
    <property type="match status" value="2"/>
</dbReference>